<dbReference type="FunFam" id="3.40.50.720:FF:000084">
    <property type="entry name" value="Short-chain dehydrogenase reductase"/>
    <property type="match status" value="1"/>
</dbReference>
<dbReference type="OrthoDB" id="6823797at2"/>
<evidence type="ECO:0000313" key="4">
    <source>
        <dbReference type="Proteomes" id="UP000072741"/>
    </source>
</evidence>
<evidence type="ECO:0000256" key="2">
    <source>
        <dbReference type="ARBA" id="ARBA00023002"/>
    </source>
</evidence>
<dbReference type="CDD" id="cd05233">
    <property type="entry name" value="SDR_c"/>
    <property type="match status" value="1"/>
</dbReference>
<dbReference type="EMBL" id="LDSL01000059">
    <property type="protein sequence ID" value="KTT22274.1"/>
    <property type="molecule type" value="Genomic_DNA"/>
</dbReference>
<protein>
    <submittedName>
        <fullName evidence="3">Short-chain dehydrogenase</fullName>
    </submittedName>
</protein>
<dbReference type="PRINTS" id="PR00081">
    <property type="entry name" value="GDHRDH"/>
</dbReference>
<keyword evidence="2" id="KW-0560">Oxidoreductase</keyword>
<comment type="similarity">
    <text evidence="1">Belongs to the short-chain dehydrogenases/reductases (SDR) family.</text>
</comment>
<comment type="caution">
    <text evidence="3">The sequence shown here is derived from an EMBL/GenBank/DDBJ whole genome shotgun (WGS) entry which is preliminary data.</text>
</comment>
<gene>
    <name evidence="3" type="ORF">NS331_09825</name>
</gene>
<dbReference type="InterPro" id="IPR036291">
    <property type="entry name" value="NAD(P)-bd_dom_sf"/>
</dbReference>
<evidence type="ECO:0000313" key="3">
    <source>
        <dbReference type="EMBL" id="KTT22274.1"/>
    </source>
</evidence>
<evidence type="ECO:0000256" key="1">
    <source>
        <dbReference type="ARBA" id="ARBA00006484"/>
    </source>
</evidence>
<dbReference type="PATRIC" id="fig|433924.3.peg.3956"/>
<dbReference type="InterPro" id="IPR002347">
    <property type="entry name" value="SDR_fam"/>
</dbReference>
<organism evidence="3 4">
    <name type="scientific">Pseudacidovorax intermedius</name>
    <dbReference type="NCBI Taxonomy" id="433924"/>
    <lineage>
        <taxon>Bacteria</taxon>
        <taxon>Pseudomonadati</taxon>
        <taxon>Pseudomonadota</taxon>
        <taxon>Betaproteobacteria</taxon>
        <taxon>Burkholderiales</taxon>
        <taxon>Comamonadaceae</taxon>
        <taxon>Pseudacidovorax</taxon>
    </lineage>
</organism>
<name>A0A147GX59_9BURK</name>
<sequence length="274" mass="28470">MDLQHLFNVRGQGAIVTGGASGIGLAMVEALASQGAHVTILDMDAAGIDREVDRLAAQGLSVRGRVLDVTDRPAVDAAFDEAAAAHGLDIVFANAGIDPGPGFMAFSDRGQRLPEHAIEHYSDERWHRVVGVSLDAVFYAIRAAARLMKPQGRGGRIVVTTSISAVRPAPGVGMAYMAAKSGAAHLVRTAALELARDRIRVNAIAPGPFVTHIANGRMQDPAVQAAHAKLVPLGRMASTEEIKGLALFLASEASSFVTGEQVVIDGGASLGAVD</sequence>
<proteinExistence type="inferred from homology"/>
<reference evidence="3 4" key="1">
    <citation type="journal article" date="2016" name="Front. Microbiol.">
        <title>Genomic Resource of Rice Seed Associated Bacteria.</title>
        <authorList>
            <person name="Midha S."/>
            <person name="Bansal K."/>
            <person name="Sharma S."/>
            <person name="Kumar N."/>
            <person name="Patil P.P."/>
            <person name="Chaudhry V."/>
            <person name="Patil P.B."/>
        </authorList>
    </citation>
    <scope>NUCLEOTIDE SEQUENCE [LARGE SCALE GENOMIC DNA]</scope>
    <source>
        <strain evidence="3 4">NS331</strain>
    </source>
</reference>
<keyword evidence="4" id="KW-1185">Reference proteome</keyword>
<dbReference type="SUPFAM" id="SSF51735">
    <property type="entry name" value="NAD(P)-binding Rossmann-fold domains"/>
    <property type="match status" value="1"/>
</dbReference>
<dbReference type="Pfam" id="PF13561">
    <property type="entry name" value="adh_short_C2"/>
    <property type="match status" value="1"/>
</dbReference>
<dbReference type="AlphaFoldDB" id="A0A147GX59"/>
<dbReference type="GO" id="GO:0016491">
    <property type="term" value="F:oxidoreductase activity"/>
    <property type="evidence" value="ECO:0007669"/>
    <property type="project" value="UniProtKB-KW"/>
</dbReference>
<dbReference type="Proteomes" id="UP000072741">
    <property type="component" value="Unassembled WGS sequence"/>
</dbReference>
<dbReference type="PANTHER" id="PTHR24321:SF15">
    <property type="entry name" value="OXIDOREDUCTASE UCPA"/>
    <property type="match status" value="1"/>
</dbReference>
<dbReference type="PANTHER" id="PTHR24321">
    <property type="entry name" value="DEHYDROGENASES, SHORT CHAIN"/>
    <property type="match status" value="1"/>
</dbReference>
<accession>A0A147GX59</accession>
<dbReference type="Gene3D" id="3.40.50.720">
    <property type="entry name" value="NAD(P)-binding Rossmann-like Domain"/>
    <property type="match status" value="1"/>
</dbReference>
<dbReference type="RefSeq" id="WP_058641822.1">
    <property type="nucleotide sequence ID" value="NZ_LDSL01000059.1"/>
</dbReference>